<keyword evidence="4" id="KW-0255">Endonuclease</keyword>
<evidence type="ECO:0000313" key="8">
    <source>
        <dbReference type="EMBL" id="KAF5447049.1"/>
    </source>
</evidence>
<evidence type="ECO:0000256" key="3">
    <source>
        <dbReference type="ARBA" id="ARBA00022722"/>
    </source>
</evidence>
<accession>A0A833TUU7</accession>
<evidence type="ECO:0000256" key="1">
    <source>
        <dbReference type="ARBA" id="ARBA00022679"/>
    </source>
</evidence>
<dbReference type="EMBL" id="LIHL02000014">
    <property type="protein sequence ID" value="KAF5447049.1"/>
    <property type="molecule type" value="Genomic_DNA"/>
</dbReference>
<evidence type="ECO:0000259" key="7">
    <source>
        <dbReference type="Pfam" id="PF17917"/>
    </source>
</evidence>
<comment type="caution">
    <text evidence="8">The sequence shown here is derived from an EMBL/GenBank/DDBJ whole genome shotgun (WGS) entry which is preliminary data.</text>
</comment>
<reference evidence="8" key="2">
    <citation type="submission" date="2020-03" db="EMBL/GenBank/DDBJ databases">
        <title>Walnut 2.0.</title>
        <authorList>
            <person name="Marrano A."/>
            <person name="Britton M."/>
            <person name="Zimin A.V."/>
            <person name="Zaini P.A."/>
            <person name="Workman R."/>
            <person name="Puiu D."/>
            <person name="Bianco L."/>
            <person name="Allen B.J."/>
            <person name="Troggio M."/>
            <person name="Leslie C.A."/>
            <person name="Timp W."/>
            <person name="Dendekar A."/>
            <person name="Salzberg S.L."/>
            <person name="Neale D.B."/>
        </authorList>
    </citation>
    <scope>NUCLEOTIDE SEQUENCE</scope>
    <source>
        <tissue evidence="8">Leaves</tissue>
    </source>
</reference>
<dbReference type="Gene3D" id="3.30.70.270">
    <property type="match status" value="1"/>
</dbReference>
<dbReference type="GO" id="GO:0016787">
    <property type="term" value="F:hydrolase activity"/>
    <property type="evidence" value="ECO:0007669"/>
    <property type="project" value="UniProtKB-KW"/>
</dbReference>
<dbReference type="GO" id="GO:0003964">
    <property type="term" value="F:RNA-directed DNA polymerase activity"/>
    <property type="evidence" value="ECO:0007669"/>
    <property type="project" value="UniProtKB-KW"/>
</dbReference>
<keyword evidence="3" id="KW-0540">Nuclease</keyword>
<dbReference type="GO" id="GO:0004519">
    <property type="term" value="F:endonuclease activity"/>
    <property type="evidence" value="ECO:0007669"/>
    <property type="project" value="UniProtKB-KW"/>
</dbReference>
<dbReference type="InterPro" id="IPR043502">
    <property type="entry name" value="DNA/RNA_pol_sf"/>
</dbReference>
<dbReference type="Gramene" id="Jr14_12300_p1">
    <property type="protein sequence ID" value="cds.Jr14_12300_p1"/>
    <property type="gene ID" value="Jr14_12300"/>
</dbReference>
<organism evidence="8 9">
    <name type="scientific">Juglans regia</name>
    <name type="common">English walnut</name>
    <dbReference type="NCBI Taxonomy" id="51240"/>
    <lineage>
        <taxon>Eukaryota</taxon>
        <taxon>Viridiplantae</taxon>
        <taxon>Streptophyta</taxon>
        <taxon>Embryophyta</taxon>
        <taxon>Tracheophyta</taxon>
        <taxon>Spermatophyta</taxon>
        <taxon>Magnoliopsida</taxon>
        <taxon>eudicotyledons</taxon>
        <taxon>Gunneridae</taxon>
        <taxon>Pentapetalae</taxon>
        <taxon>rosids</taxon>
        <taxon>fabids</taxon>
        <taxon>Fagales</taxon>
        <taxon>Juglandaceae</taxon>
        <taxon>Juglans</taxon>
    </lineage>
</organism>
<feature type="domain" description="Reverse transcriptase RNase H-like" evidence="7">
    <location>
        <begin position="55"/>
        <end position="102"/>
    </location>
</feature>
<keyword evidence="2" id="KW-0548">Nucleotidyltransferase</keyword>
<sequence length="153" mass="18128">MDEENVYAIRDWPTPTTVSQVHSFHGLATFYHMFIRNFSSLAAPIIECMKKGRFMWSKEQEEHYLIPPEFFLYSDHHPLKFINTQNGLNRMHARWIDFMQKFIMVLKHKSRQQNKVADALSHRASMLVIMKAEITGFEQLKDLYANDDDFAEV</sequence>
<evidence type="ECO:0000313" key="9">
    <source>
        <dbReference type="Proteomes" id="UP000619265"/>
    </source>
</evidence>
<proteinExistence type="predicted"/>
<evidence type="ECO:0000256" key="5">
    <source>
        <dbReference type="ARBA" id="ARBA00022801"/>
    </source>
</evidence>
<reference evidence="8" key="1">
    <citation type="submission" date="2015-10" db="EMBL/GenBank/DDBJ databases">
        <authorList>
            <person name="Martinez-Garcia P.J."/>
            <person name="Crepeau M.W."/>
            <person name="Puiu D."/>
            <person name="Gonzalez-Ibeas D."/>
            <person name="Whalen J."/>
            <person name="Stevens K."/>
            <person name="Paul R."/>
            <person name="Butterfield T."/>
            <person name="Britton M."/>
            <person name="Reagan R."/>
            <person name="Chakraborty S."/>
            <person name="Walawage S.L."/>
            <person name="Vasquez-Gross H.A."/>
            <person name="Cardeno C."/>
            <person name="Famula R."/>
            <person name="Pratt K."/>
            <person name="Kuruganti S."/>
            <person name="Aradhya M.K."/>
            <person name="Leslie C.A."/>
            <person name="Dandekar A.M."/>
            <person name="Salzberg S.L."/>
            <person name="Wegrzyn J.L."/>
            <person name="Langley C.H."/>
            <person name="Neale D.B."/>
        </authorList>
    </citation>
    <scope>NUCLEOTIDE SEQUENCE</scope>
    <source>
        <tissue evidence="8">Leaves</tissue>
    </source>
</reference>
<name>A0A833TUU7_JUGRE</name>
<evidence type="ECO:0000256" key="4">
    <source>
        <dbReference type="ARBA" id="ARBA00022759"/>
    </source>
</evidence>
<evidence type="ECO:0000256" key="6">
    <source>
        <dbReference type="ARBA" id="ARBA00022918"/>
    </source>
</evidence>
<dbReference type="PANTHER" id="PTHR37984">
    <property type="entry name" value="PROTEIN CBG26694"/>
    <property type="match status" value="1"/>
</dbReference>
<keyword evidence="5" id="KW-0378">Hydrolase</keyword>
<dbReference type="InterPro" id="IPR050951">
    <property type="entry name" value="Retrovirus_Pol_polyprotein"/>
</dbReference>
<dbReference type="Proteomes" id="UP000619265">
    <property type="component" value="Unassembled WGS sequence"/>
</dbReference>
<gene>
    <name evidence="8" type="ORF">F2P56_032629</name>
</gene>
<dbReference type="SUPFAM" id="SSF56672">
    <property type="entry name" value="DNA/RNA polymerases"/>
    <property type="match status" value="1"/>
</dbReference>
<dbReference type="AlphaFoldDB" id="A0A833TUU7"/>
<keyword evidence="6" id="KW-0695">RNA-directed DNA polymerase</keyword>
<dbReference type="InterPro" id="IPR041373">
    <property type="entry name" value="RT_RNaseH"/>
</dbReference>
<dbReference type="Pfam" id="PF17917">
    <property type="entry name" value="RT_RNaseH"/>
    <property type="match status" value="1"/>
</dbReference>
<dbReference type="InterPro" id="IPR043128">
    <property type="entry name" value="Rev_trsase/Diguanyl_cyclase"/>
</dbReference>
<keyword evidence="1" id="KW-0808">Transferase</keyword>
<evidence type="ECO:0000256" key="2">
    <source>
        <dbReference type="ARBA" id="ARBA00022695"/>
    </source>
</evidence>
<dbReference type="PANTHER" id="PTHR37984:SF5">
    <property type="entry name" value="PROTEIN NYNRIN-LIKE"/>
    <property type="match status" value="1"/>
</dbReference>
<protein>
    <recommendedName>
        <fullName evidence="7">Reverse transcriptase RNase H-like domain-containing protein</fullName>
    </recommendedName>
</protein>